<evidence type="ECO:0000313" key="1">
    <source>
        <dbReference type="EMBL" id="KAI0064371.1"/>
    </source>
</evidence>
<sequence>HAPHAHARRQNSASGSGQSAPPLSGSGAPITFPTPTPTHAPSSLLPSGTQSAGQGIPTIPTSPPVLPTPFPQPWDTTLNQNFTSAACQAFVANMTGTAPFRQCRPFSLLSQTSSAFLLAQSNTTALNIDVWGTCNTPLSSDQCAANLAWFAGELPKQCSEELDDNNETVQQALQGLQMYSLMRQVACLPDQSTSAYCYVEAVANSNPSDLYFYSLPWGLALPNNTVPTCSGCTKSVMSLLSAQATQLDGLKLTYNAAARLASSTCGTGYVANASTTSGADG</sequence>
<feature type="non-terminal residue" evidence="1">
    <location>
        <position position="1"/>
    </location>
</feature>
<feature type="non-terminal residue" evidence="1">
    <location>
        <position position="281"/>
    </location>
</feature>
<name>A0ACB8T8N0_9AGAM</name>
<dbReference type="Proteomes" id="UP000814140">
    <property type="component" value="Unassembled WGS sequence"/>
</dbReference>
<dbReference type="EMBL" id="MU277199">
    <property type="protein sequence ID" value="KAI0064371.1"/>
    <property type="molecule type" value="Genomic_DNA"/>
</dbReference>
<protein>
    <submittedName>
        <fullName evidence="1">Uncharacterized protein</fullName>
    </submittedName>
</protein>
<reference evidence="1" key="2">
    <citation type="journal article" date="2022" name="New Phytol.">
        <title>Evolutionary transition to the ectomycorrhizal habit in the genomes of a hyperdiverse lineage of mushroom-forming fungi.</title>
        <authorList>
            <person name="Looney B."/>
            <person name="Miyauchi S."/>
            <person name="Morin E."/>
            <person name="Drula E."/>
            <person name="Courty P.E."/>
            <person name="Kohler A."/>
            <person name="Kuo A."/>
            <person name="LaButti K."/>
            <person name="Pangilinan J."/>
            <person name="Lipzen A."/>
            <person name="Riley R."/>
            <person name="Andreopoulos W."/>
            <person name="He G."/>
            <person name="Johnson J."/>
            <person name="Nolan M."/>
            <person name="Tritt A."/>
            <person name="Barry K.W."/>
            <person name="Grigoriev I.V."/>
            <person name="Nagy L.G."/>
            <person name="Hibbett D."/>
            <person name="Henrissat B."/>
            <person name="Matheny P.B."/>
            <person name="Labbe J."/>
            <person name="Martin F.M."/>
        </authorList>
    </citation>
    <scope>NUCLEOTIDE SEQUENCE</scope>
    <source>
        <strain evidence="1">HHB10654</strain>
    </source>
</reference>
<organism evidence="1 2">
    <name type="scientific">Artomyces pyxidatus</name>
    <dbReference type="NCBI Taxonomy" id="48021"/>
    <lineage>
        <taxon>Eukaryota</taxon>
        <taxon>Fungi</taxon>
        <taxon>Dikarya</taxon>
        <taxon>Basidiomycota</taxon>
        <taxon>Agaricomycotina</taxon>
        <taxon>Agaricomycetes</taxon>
        <taxon>Russulales</taxon>
        <taxon>Auriscalpiaceae</taxon>
        <taxon>Artomyces</taxon>
    </lineage>
</organism>
<proteinExistence type="predicted"/>
<accession>A0ACB8T8N0</accession>
<keyword evidence="2" id="KW-1185">Reference proteome</keyword>
<reference evidence="1" key="1">
    <citation type="submission" date="2021-03" db="EMBL/GenBank/DDBJ databases">
        <authorList>
            <consortium name="DOE Joint Genome Institute"/>
            <person name="Ahrendt S."/>
            <person name="Looney B.P."/>
            <person name="Miyauchi S."/>
            <person name="Morin E."/>
            <person name="Drula E."/>
            <person name="Courty P.E."/>
            <person name="Chicoki N."/>
            <person name="Fauchery L."/>
            <person name="Kohler A."/>
            <person name="Kuo A."/>
            <person name="Labutti K."/>
            <person name="Pangilinan J."/>
            <person name="Lipzen A."/>
            <person name="Riley R."/>
            <person name="Andreopoulos W."/>
            <person name="He G."/>
            <person name="Johnson J."/>
            <person name="Barry K.W."/>
            <person name="Grigoriev I.V."/>
            <person name="Nagy L."/>
            <person name="Hibbett D."/>
            <person name="Henrissat B."/>
            <person name="Matheny P.B."/>
            <person name="Labbe J."/>
            <person name="Martin F."/>
        </authorList>
    </citation>
    <scope>NUCLEOTIDE SEQUENCE</scope>
    <source>
        <strain evidence="1">HHB10654</strain>
    </source>
</reference>
<gene>
    <name evidence="1" type="ORF">BV25DRAFT_1783216</name>
</gene>
<comment type="caution">
    <text evidence="1">The sequence shown here is derived from an EMBL/GenBank/DDBJ whole genome shotgun (WGS) entry which is preliminary data.</text>
</comment>
<evidence type="ECO:0000313" key="2">
    <source>
        <dbReference type="Proteomes" id="UP000814140"/>
    </source>
</evidence>